<keyword evidence="9" id="KW-0498">Mitosis</keyword>
<evidence type="ECO:0000256" key="1">
    <source>
        <dbReference type="ARBA" id="ARBA00001946"/>
    </source>
</evidence>
<dbReference type="GO" id="GO:0006310">
    <property type="term" value="P:DNA recombination"/>
    <property type="evidence" value="ECO:0007669"/>
    <property type="project" value="UniProtKB-KW"/>
</dbReference>
<keyword evidence="14" id="KW-0539">Nucleus</keyword>
<dbReference type="GO" id="GO:0006281">
    <property type="term" value="P:DNA repair"/>
    <property type="evidence" value="ECO:0007669"/>
    <property type="project" value="UniProtKB-KW"/>
</dbReference>
<keyword evidence="9" id="KW-0131">Cell cycle</keyword>
<evidence type="ECO:0000256" key="14">
    <source>
        <dbReference type="ARBA" id="ARBA00023242"/>
    </source>
</evidence>
<comment type="similarity">
    <text evidence="3">Belongs to the EME1/MMS4 family.</text>
</comment>
<dbReference type="InterPro" id="IPR047524">
    <property type="entry name" value="XPF_nuclease_EME1_plant/arthr"/>
</dbReference>
<keyword evidence="12" id="KW-0233">DNA recombination</keyword>
<evidence type="ECO:0000256" key="10">
    <source>
        <dbReference type="ARBA" id="ARBA00022801"/>
    </source>
</evidence>
<dbReference type="GO" id="GO:0051321">
    <property type="term" value="P:meiotic cell cycle"/>
    <property type="evidence" value="ECO:0007669"/>
    <property type="project" value="UniProtKB-KW"/>
</dbReference>
<comment type="subcellular location">
    <subcellularLocation>
        <location evidence="2">Nucleus</location>
    </subcellularLocation>
</comment>
<evidence type="ECO:0000256" key="7">
    <source>
        <dbReference type="ARBA" id="ARBA00022759"/>
    </source>
</evidence>
<dbReference type="Gene3D" id="1.10.150.670">
    <property type="entry name" value="Crossover junction endonuclease EME1, DNA-binding domain"/>
    <property type="match status" value="1"/>
</dbReference>
<organism evidence="19 20">
    <name type="scientific">Nepenthes gracilis</name>
    <name type="common">Slender pitcher plant</name>
    <dbReference type="NCBI Taxonomy" id="150966"/>
    <lineage>
        <taxon>Eukaryota</taxon>
        <taxon>Viridiplantae</taxon>
        <taxon>Streptophyta</taxon>
        <taxon>Embryophyta</taxon>
        <taxon>Tracheophyta</taxon>
        <taxon>Spermatophyta</taxon>
        <taxon>Magnoliopsida</taxon>
        <taxon>eudicotyledons</taxon>
        <taxon>Gunneridae</taxon>
        <taxon>Pentapetalae</taxon>
        <taxon>Caryophyllales</taxon>
        <taxon>Nepenthaceae</taxon>
        <taxon>Nepenthes</taxon>
    </lineage>
</organism>
<evidence type="ECO:0000256" key="15">
    <source>
        <dbReference type="ARBA" id="ARBA00023254"/>
    </source>
</evidence>
<proteinExistence type="inferred from homology"/>
<dbReference type="PANTHER" id="PTHR21077">
    <property type="entry name" value="EME1 PROTEIN"/>
    <property type="match status" value="1"/>
</dbReference>
<evidence type="ECO:0000256" key="6">
    <source>
        <dbReference type="ARBA" id="ARBA00022723"/>
    </source>
</evidence>
<evidence type="ECO:0000313" key="20">
    <source>
        <dbReference type="Proteomes" id="UP001279734"/>
    </source>
</evidence>
<sequence length="588" mass="66455">MSQPIHLDLLSSSDEDVTDKDGGPSSNRAKRPKTNSQPNPTSLIIVDDPTPQKLKTSLSTPSFVPDTPLSDFQKSEVTIIKCTAGSSNPRSQSSNCDRNFSGVGGLICLESDNESEDALGKGNPLQNEITTACSDVEKYSQPSPRFTQPANQRNGKIMQMCEDNYSHPSFSEDDTHQISSFDNLYHDKNTGMEELTVQLGKSRAKGKAQKKMKDTDEIQRKKRNIKEEKLQLMEEKKLKKEQEKLQKAALKAEAAKLKKMEIEMHKWEKGKFAVKSIVAEIDTKVVELGLVGGHMLTRFADKDIRYRITSNPIERSIVWTMTVPEQISQFSSSIGTEIPYVLLVYEADELCKLALNESLFNHVSAVQSRYPSYTICYLTNRLMSYINKREHEKYKNPASTNDWRRPPVEEVFAKLTTHFEKVHSRHCVDEAELAEHVVGLTRSLANCQFRKKLTRLSVSANGAIVPKDCADRNLILKSPWLKALIAIPKVQPRFAIAIWKKYPTMKSLLSIYMDPLKPVHEKEFLLKDLTIEGLIGNEDRRLALNDLIMSFFISLCSDMIKGLKEMRGQIIVVLANCHRCLLTCILSS</sequence>
<evidence type="ECO:0000259" key="18">
    <source>
        <dbReference type="Pfam" id="PF02732"/>
    </source>
</evidence>
<name>A0AAD3T8M2_NEPGR</name>
<dbReference type="EMBL" id="BSYO01000027">
    <property type="protein sequence ID" value="GMH23987.1"/>
    <property type="molecule type" value="Genomic_DNA"/>
</dbReference>
<evidence type="ECO:0000256" key="11">
    <source>
        <dbReference type="ARBA" id="ARBA00022842"/>
    </source>
</evidence>
<feature type="coiled-coil region" evidence="16">
    <location>
        <begin position="208"/>
        <end position="260"/>
    </location>
</feature>
<keyword evidence="13" id="KW-0234">DNA repair</keyword>
<keyword evidence="15" id="KW-0469">Meiosis</keyword>
<feature type="region of interest" description="Disordered" evidence="17">
    <location>
        <begin position="1"/>
        <end position="69"/>
    </location>
</feature>
<evidence type="ECO:0000256" key="12">
    <source>
        <dbReference type="ARBA" id="ARBA00023172"/>
    </source>
</evidence>
<accession>A0AAD3T8M2</accession>
<evidence type="ECO:0000256" key="2">
    <source>
        <dbReference type="ARBA" id="ARBA00004123"/>
    </source>
</evidence>
<dbReference type="InterPro" id="IPR042530">
    <property type="entry name" value="EME1/EME2_C"/>
</dbReference>
<gene>
    <name evidence="19" type="ORF">Nepgr_025830</name>
</gene>
<dbReference type="Pfam" id="PF02732">
    <property type="entry name" value="ERCC4"/>
    <property type="match status" value="1"/>
</dbReference>
<dbReference type="GO" id="GO:0046872">
    <property type="term" value="F:metal ion binding"/>
    <property type="evidence" value="ECO:0007669"/>
    <property type="project" value="UniProtKB-KW"/>
</dbReference>
<dbReference type="PANTHER" id="PTHR21077:SF5">
    <property type="entry name" value="CROSSOVER JUNCTION ENDONUCLEASE MMS4"/>
    <property type="match status" value="1"/>
</dbReference>
<keyword evidence="6" id="KW-0479">Metal-binding</keyword>
<evidence type="ECO:0000256" key="8">
    <source>
        <dbReference type="ARBA" id="ARBA00022763"/>
    </source>
</evidence>
<keyword evidence="16" id="KW-0175">Coiled coil</keyword>
<keyword evidence="7" id="KW-0255">Endonuclease</keyword>
<comment type="cofactor">
    <cofactor evidence="1">
        <name>Mg(2+)</name>
        <dbReference type="ChEBI" id="CHEBI:18420"/>
    </cofactor>
</comment>
<comment type="caution">
    <text evidence="19">The sequence shown here is derived from an EMBL/GenBank/DDBJ whole genome shotgun (WGS) entry which is preliminary data.</text>
</comment>
<dbReference type="GO" id="GO:0048476">
    <property type="term" value="C:Holliday junction resolvase complex"/>
    <property type="evidence" value="ECO:0007669"/>
    <property type="project" value="InterPro"/>
</dbReference>
<evidence type="ECO:0000256" key="17">
    <source>
        <dbReference type="SAM" id="MobiDB-lite"/>
    </source>
</evidence>
<dbReference type="CDD" id="cd20083">
    <property type="entry name" value="XPF_nuclease_EME"/>
    <property type="match status" value="1"/>
</dbReference>
<dbReference type="Proteomes" id="UP001279734">
    <property type="component" value="Unassembled WGS sequence"/>
</dbReference>
<evidence type="ECO:0000256" key="16">
    <source>
        <dbReference type="SAM" id="Coils"/>
    </source>
</evidence>
<evidence type="ECO:0000256" key="5">
    <source>
        <dbReference type="ARBA" id="ARBA00022722"/>
    </source>
</evidence>
<dbReference type="GO" id="GO:0016787">
    <property type="term" value="F:hydrolase activity"/>
    <property type="evidence" value="ECO:0007669"/>
    <property type="project" value="UniProtKB-KW"/>
</dbReference>
<keyword evidence="20" id="KW-1185">Reference proteome</keyword>
<evidence type="ECO:0000256" key="9">
    <source>
        <dbReference type="ARBA" id="ARBA00022776"/>
    </source>
</evidence>
<keyword evidence="10" id="KW-0378">Hydrolase</keyword>
<dbReference type="AlphaFoldDB" id="A0AAD3T8M2"/>
<reference evidence="19" key="1">
    <citation type="submission" date="2023-05" db="EMBL/GenBank/DDBJ databases">
        <title>Nepenthes gracilis genome sequencing.</title>
        <authorList>
            <person name="Fukushima K."/>
        </authorList>
    </citation>
    <scope>NUCLEOTIDE SEQUENCE</scope>
    <source>
        <strain evidence="19">SING2019-196</strain>
    </source>
</reference>
<keyword evidence="8" id="KW-0227">DNA damage</keyword>
<feature type="domain" description="ERCC4" evidence="18">
    <location>
        <begin position="281"/>
        <end position="438"/>
    </location>
</feature>
<dbReference type="InterPro" id="IPR006166">
    <property type="entry name" value="ERCC4_domain"/>
</dbReference>
<dbReference type="InterPro" id="IPR033310">
    <property type="entry name" value="Mms4/EME1/EME2"/>
</dbReference>
<dbReference type="GO" id="GO:0004519">
    <property type="term" value="F:endonuclease activity"/>
    <property type="evidence" value="ECO:0007669"/>
    <property type="project" value="UniProtKB-KW"/>
</dbReference>
<feature type="compositionally biased region" description="Polar residues" evidence="17">
    <location>
        <begin position="53"/>
        <end position="62"/>
    </location>
</feature>
<dbReference type="Gene3D" id="3.40.50.10130">
    <property type="match status" value="1"/>
</dbReference>
<evidence type="ECO:0000256" key="13">
    <source>
        <dbReference type="ARBA" id="ARBA00023204"/>
    </source>
</evidence>
<protein>
    <recommendedName>
        <fullName evidence="18">ERCC4 domain-containing protein</fullName>
    </recommendedName>
</protein>
<evidence type="ECO:0000313" key="19">
    <source>
        <dbReference type="EMBL" id="GMH23987.1"/>
    </source>
</evidence>
<dbReference type="GO" id="GO:0051301">
    <property type="term" value="P:cell division"/>
    <property type="evidence" value="ECO:0007669"/>
    <property type="project" value="UniProtKB-KW"/>
</dbReference>
<dbReference type="GO" id="GO:0005634">
    <property type="term" value="C:nucleus"/>
    <property type="evidence" value="ECO:0007669"/>
    <property type="project" value="UniProtKB-SubCell"/>
</dbReference>
<keyword evidence="4" id="KW-0132">Cell division</keyword>
<keyword evidence="11" id="KW-0460">Magnesium</keyword>
<dbReference type="GO" id="GO:0003677">
    <property type="term" value="F:DNA binding"/>
    <property type="evidence" value="ECO:0007669"/>
    <property type="project" value="InterPro"/>
</dbReference>
<evidence type="ECO:0000256" key="4">
    <source>
        <dbReference type="ARBA" id="ARBA00022618"/>
    </source>
</evidence>
<evidence type="ECO:0000256" key="3">
    <source>
        <dbReference type="ARBA" id="ARBA00005313"/>
    </source>
</evidence>
<keyword evidence="5" id="KW-0540">Nuclease</keyword>